<organism evidence="2 3">
    <name type="scientific">Roseibium porphyridii</name>
    <dbReference type="NCBI Taxonomy" id="2866279"/>
    <lineage>
        <taxon>Bacteria</taxon>
        <taxon>Pseudomonadati</taxon>
        <taxon>Pseudomonadota</taxon>
        <taxon>Alphaproteobacteria</taxon>
        <taxon>Hyphomicrobiales</taxon>
        <taxon>Stappiaceae</taxon>
        <taxon>Roseibium</taxon>
    </lineage>
</organism>
<proteinExistence type="predicted"/>
<name>A0ABY8F6W6_9HYPH</name>
<evidence type="ECO:0000313" key="2">
    <source>
        <dbReference type="EMBL" id="WFE89822.1"/>
    </source>
</evidence>
<protein>
    <recommendedName>
        <fullName evidence="1">Nucleoside phosphorylase domain-containing protein</fullName>
    </recommendedName>
</protein>
<dbReference type="InterPro" id="IPR000845">
    <property type="entry name" value="Nucleoside_phosphorylase_d"/>
</dbReference>
<dbReference type="EMBL" id="CP120863">
    <property type="protein sequence ID" value="WFE89822.1"/>
    <property type="molecule type" value="Genomic_DNA"/>
</dbReference>
<reference evidence="2 3" key="1">
    <citation type="submission" date="2023-03" db="EMBL/GenBank/DDBJ databases">
        <title>Roseibium porphyridii sp. nov. and Roseibium rhodosorbium sp. nov. isolated from marine algae, Porphyridium cruentum and Rhodosorus marinus, respectively.</title>
        <authorList>
            <person name="Lee M.W."/>
            <person name="Choi B.J."/>
            <person name="Lee J.K."/>
            <person name="Choi D.G."/>
            <person name="Baek J.H."/>
            <person name="Bayburt H."/>
            <person name="Kim J.M."/>
            <person name="Han D.M."/>
            <person name="Kim K.H."/>
            <person name="Jeon C.O."/>
        </authorList>
    </citation>
    <scope>NUCLEOTIDE SEQUENCE [LARGE SCALE GENOMIC DNA]</scope>
    <source>
        <strain evidence="2 3">KMA01</strain>
    </source>
</reference>
<dbReference type="Gene3D" id="3.40.50.1580">
    <property type="entry name" value="Nucleoside phosphorylase domain"/>
    <property type="match status" value="1"/>
</dbReference>
<dbReference type="SUPFAM" id="SSF53167">
    <property type="entry name" value="Purine and uridine phosphorylases"/>
    <property type="match status" value="1"/>
</dbReference>
<keyword evidence="3" id="KW-1185">Reference proteome</keyword>
<feature type="domain" description="Nucleoside phosphorylase" evidence="1">
    <location>
        <begin position="51"/>
        <end position="222"/>
    </location>
</feature>
<gene>
    <name evidence="2" type="ORF">K1718_00225</name>
</gene>
<accession>A0ABY8F6W6</accession>
<dbReference type="RefSeq" id="WP_265680151.1">
    <property type="nucleotide sequence ID" value="NZ_CP120863.1"/>
</dbReference>
<dbReference type="Pfam" id="PF01048">
    <property type="entry name" value="PNP_UDP_1"/>
    <property type="match status" value="1"/>
</dbReference>
<dbReference type="Proteomes" id="UP001209803">
    <property type="component" value="Chromosome"/>
</dbReference>
<dbReference type="InterPro" id="IPR035994">
    <property type="entry name" value="Nucleoside_phosphorylase_sf"/>
</dbReference>
<sequence>MTSLTRFHLTPKDLVGQRFAPNTFGDIRIALMGFCPPPRSLEAYQPRSETDQHFIHVSPRSVRTIKRGSLKLLSLEHVYGGPVASSTVEELAFYGFDYILAYGLAGGLGTKGLAMGDFYVVNSATAFDGTSRHYSPDSKFKPDFPLADEVADLWDQTQAVKMHPVNAATGDAIYREDDRMLDEFRSNGCDIVNLDSSHLYAVSKNNSEGKILKTIQCGVISDVISAQVEELAESTLSVMLSDEPTGELNPLERTGDVVSFYVEKLAPTLAIT</sequence>
<evidence type="ECO:0000259" key="1">
    <source>
        <dbReference type="Pfam" id="PF01048"/>
    </source>
</evidence>
<evidence type="ECO:0000313" key="3">
    <source>
        <dbReference type="Proteomes" id="UP001209803"/>
    </source>
</evidence>